<proteinExistence type="predicted"/>
<dbReference type="Proteomes" id="UP000887569">
    <property type="component" value="Unplaced"/>
</dbReference>
<reference evidence="2" key="1">
    <citation type="submission" date="2022-11" db="UniProtKB">
        <authorList>
            <consortium name="WormBaseParasite"/>
        </authorList>
    </citation>
    <scope>IDENTIFICATION</scope>
</reference>
<dbReference type="WBParaSite" id="PgR006_g166_t01">
    <property type="protein sequence ID" value="PgR006_g166_t01"/>
    <property type="gene ID" value="PgR006_g166"/>
</dbReference>
<name>A0A915AEY6_PARUN</name>
<dbReference type="AlphaFoldDB" id="A0A915AEY6"/>
<accession>A0A915AEY6</accession>
<evidence type="ECO:0000313" key="1">
    <source>
        <dbReference type="Proteomes" id="UP000887569"/>
    </source>
</evidence>
<sequence length="43" mass="5239">IYTEKYNTKQLNRGEIMRLSKHKKIKDLPTSPYNQTYLFRHAL</sequence>
<protein>
    <submittedName>
        <fullName evidence="2">Uncharacterized protein</fullName>
    </submittedName>
</protein>
<organism evidence="1 2">
    <name type="scientific">Parascaris univalens</name>
    <name type="common">Nematode worm</name>
    <dbReference type="NCBI Taxonomy" id="6257"/>
    <lineage>
        <taxon>Eukaryota</taxon>
        <taxon>Metazoa</taxon>
        <taxon>Ecdysozoa</taxon>
        <taxon>Nematoda</taxon>
        <taxon>Chromadorea</taxon>
        <taxon>Rhabditida</taxon>
        <taxon>Spirurina</taxon>
        <taxon>Ascaridomorpha</taxon>
        <taxon>Ascaridoidea</taxon>
        <taxon>Ascarididae</taxon>
        <taxon>Parascaris</taxon>
    </lineage>
</organism>
<keyword evidence="1" id="KW-1185">Reference proteome</keyword>
<evidence type="ECO:0000313" key="2">
    <source>
        <dbReference type="WBParaSite" id="PgR006_g166_t01"/>
    </source>
</evidence>